<protein>
    <submittedName>
        <fullName evidence="1">Adhesin</fullName>
    </submittedName>
</protein>
<comment type="caution">
    <text evidence="1">The sequence shown here is derived from an EMBL/GenBank/DDBJ whole genome shotgun (WGS) entry which is preliminary data.</text>
</comment>
<evidence type="ECO:0000313" key="2">
    <source>
        <dbReference type="Proteomes" id="UP000321721"/>
    </source>
</evidence>
<accession>A0A5C6RLF6</accession>
<dbReference type="AlphaFoldDB" id="A0A5C6RLF6"/>
<sequence>AGNYSITVTDDNGCSTINSANVNQPALLISNINNSTNVSCFGGNDGIATVASSGGTTPYSYLWSNADTTASSSNLIAGTYTVTTTDNKGCTDLDTIVISQPIAPLSSTSNATDNLCFGENNGSGYV</sequence>
<dbReference type="RefSeq" id="WP_189765290.1">
    <property type="nucleotide sequence ID" value="NZ_VOOS01000027.1"/>
</dbReference>
<gene>
    <name evidence="1" type="ORF">FRY74_12810</name>
</gene>
<keyword evidence="2" id="KW-1185">Reference proteome</keyword>
<feature type="non-terminal residue" evidence="1">
    <location>
        <position position="126"/>
    </location>
</feature>
<organism evidence="1 2">
    <name type="scientific">Vicingus serpentipes</name>
    <dbReference type="NCBI Taxonomy" id="1926625"/>
    <lineage>
        <taxon>Bacteria</taxon>
        <taxon>Pseudomonadati</taxon>
        <taxon>Bacteroidota</taxon>
        <taxon>Flavobacteriia</taxon>
        <taxon>Flavobacteriales</taxon>
        <taxon>Vicingaceae</taxon>
        <taxon>Vicingus</taxon>
    </lineage>
</organism>
<reference evidence="1 2" key="1">
    <citation type="submission" date="2019-08" db="EMBL/GenBank/DDBJ databases">
        <title>Genome of Vicingus serpentipes NCIMB 15042.</title>
        <authorList>
            <person name="Bowman J.P."/>
        </authorList>
    </citation>
    <scope>NUCLEOTIDE SEQUENCE [LARGE SCALE GENOMIC DNA]</scope>
    <source>
        <strain evidence="1 2">NCIMB 15042</strain>
    </source>
</reference>
<dbReference type="Proteomes" id="UP000321721">
    <property type="component" value="Unassembled WGS sequence"/>
</dbReference>
<dbReference type="Gene3D" id="2.60.40.740">
    <property type="match status" value="1"/>
</dbReference>
<dbReference type="EMBL" id="VOOS01000027">
    <property type="protein sequence ID" value="TXB63231.1"/>
    <property type="molecule type" value="Genomic_DNA"/>
</dbReference>
<feature type="non-terminal residue" evidence="1">
    <location>
        <position position="1"/>
    </location>
</feature>
<name>A0A5C6RLF6_9FLAO</name>
<evidence type="ECO:0000313" key="1">
    <source>
        <dbReference type="EMBL" id="TXB63231.1"/>
    </source>
</evidence>
<proteinExistence type="predicted"/>
<dbReference type="Pfam" id="PF13573">
    <property type="entry name" value="SprB"/>
    <property type="match status" value="1"/>
</dbReference>
<dbReference type="InterPro" id="IPR025667">
    <property type="entry name" value="SprB_repeat"/>
</dbReference>